<organism evidence="3 4">
    <name type="scientific">Solanum tuberosum</name>
    <name type="common">Potato</name>
    <dbReference type="NCBI Taxonomy" id="4113"/>
    <lineage>
        <taxon>Eukaryota</taxon>
        <taxon>Viridiplantae</taxon>
        <taxon>Streptophyta</taxon>
        <taxon>Embryophyta</taxon>
        <taxon>Tracheophyta</taxon>
        <taxon>Spermatophyta</taxon>
        <taxon>Magnoliopsida</taxon>
        <taxon>eudicotyledons</taxon>
        <taxon>Gunneridae</taxon>
        <taxon>Pentapetalae</taxon>
        <taxon>asterids</taxon>
        <taxon>lamiids</taxon>
        <taxon>Solanales</taxon>
        <taxon>Solanaceae</taxon>
        <taxon>Solanoideae</taxon>
        <taxon>Solaneae</taxon>
        <taxon>Solanum</taxon>
    </lineage>
</organism>
<evidence type="ECO:0008006" key="5">
    <source>
        <dbReference type="Google" id="ProtNLM"/>
    </source>
</evidence>
<feature type="region of interest" description="Disordered" evidence="1">
    <location>
        <begin position="76"/>
        <end position="209"/>
    </location>
</feature>
<dbReference type="Proteomes" id="UP000826656">
    <property type="component" value="Unassembled WGS sequence"/>
</dbReference>
<proteinExistence type="predicted"/>
<keyword evidence="2" id="KW-0472">Membrane</keyword>
<feature type="compositionally biased region" description="Low complexity" evidence="1">
    <location>
        <begin position="145"/>
        <end position="154"/>
    </location>
</feature>
<dbReference type="EMBL" id="JAIVGD010000001">
    <property type="protein sequence ID" value="KAH0780907.1"/>
    <property type="molecule type" value="Genomic_DNA"/>
</dbReference>
<evidence type="ECO:0000256" key="1">
    <source>
        <dbReference type="SAM" id="MobiDB-lite"/>
    </source>
</evidence>
<sequence>MEDITGRATCRRPHLKITQAIYGPQLKFTGSITDRGSLHGPYLVFVSIVILWPFPMIDWVTTFLRKGVTMILHRGSTMGPRKKNANKPAPVTASQSEGHDDSEASGSEVQINVTPEDHSPRATRSLSRRAILQDFPPQSEEEGSSSENGENSGSQTDTAAGNQSADASGDSAESESGSQADTSTSPPVTTTEPETGVREETVKREDEEELTNDDTMVMYVNAQEPNPALRPQLIACYRSMWTVNMSKEFFDNGIVNKTGGFKNRAIIFETRVVVADVKAFSDIYRIF</sequence>
<feature type="compositionally biased region" description="Low complexity" evidence="1">
    <location>
        <begin position="163"/>
        <end position="194"/>
    </location>
</feature>
<feature type="compositionally biased region" description="Basic and acidic residues" evidence="1">
    <location>
        <begin position="195"/>
        <end position="205"/>
    </location>
</feature>
<protein>
    <recommendedName>
        <fullName evidence="5">Integrase core domain containing protein</fullName>
    </recommendedName>
</protein>
<feature type="compositionally biased region" description="Polar residues" evidence="1">
    <location>
        <begin position="104"/>
        <end position="113"/>
    </location>
</feature>
<comment type="caution">
    <text evidence="3">The sequence shown here is derived from an EMBL/GenBank/DDBJ whole genome shotgun (WGS) entry which is preliminary data.</text>
</comment>
<keyword evidence="2" id="KW-1133">Transmembrane helix</keyword>
<evidence type="ECO:0000256" key="2">
    <source>
        <dbReference type="SAM" id="Phobius"/>
    </source>
</evidence>
<evidence type="ECO:0000313" key="4">
    <source>
        <dbReference type="Proteomes" id="UP000826656"/>
    </source>
</evidence>
<feature type="transmembrane region" description="Helical" evidence="2">
    <location>
        <begin position="42"/>
        <end position="64"/>
    </location>
</feature>
<name>A0ABQ7WJJ8_SOLTU</name>
<evidence type="ECO:0000313" key="3">
    <source>
        <dbReference type="EMBL" id="KAH0780907.1"/>
    </source>
</evidence>
<keyword evidence="4" id="KW-1185">Reference proteome</keyword>
<keyword evidence="2" id="KW-0812">Transmembrane</keyword>
<gene>
    <name evidence="3" type="ORF">KY290_000505</name>
</gene>
<accession>A0ABQ7WJJ8</accession>
<reference evidence="3 4" key="1">
    <citation type="journal article" date="2021" name="bioRxiv">
        <title>Chromosome-scale and haplotype-resolved genome assembly of a tetraploid potato cultivar.</title>
        <authorList>
            <person name="Sun H."/>
            <person name="Jiao W.-B."/>
            <person name="Krause K."/>
            <person name="Campoy J.A."/>
            <person name="Goel M."/>
            <person name="Folz-Donahue K."/>
            <person name="Kukat C."/>
            <person name="Huettel B."/>
            <person name="Schneeberger K."/>
        </authorList>
    </citation>
    <scope>NUCLEOTIDE SEQUENCE [LARGE SCALE GENOMIC DNA]</scope>
    <source>
        <strain evidence="3">SolTubOtavaFocal</strain>
        <tissue evidence="3">Leaves</tissue>
    </source>
</reference>